<evidence type="ECO:0000259" key="2">
    <source>
        <dbReference type="Pfam" id="PF02698"/>
    </source>
</evidence>
<keyword evidence="1" id="KW-0812">Transmembrane</keyword>
<protein>
    <submittedName>
        <fullName evidence="3">YdcF family protein</fullName>
    </submittedName>
</protein>
<keyword evidence="1" id="KW-1133">Transmembrane helix</keyword>
<dbReference type="Pfam" id="PF02698">
    <property type="entry name" value="DUF218"/>
    <property type="match status" value="1"/>
</dbReference>
<feature type="transmembrane region" description="Helical" evidence="1">
    <location>
        <begin position="94"/>
        <end position="117"/>
    </location>
</feature>
<dbReference type="PANTHER" id="PTHR30336:SF4">
    <property type="entry name" value="ENVELOPE BIOGENESIS FACTOR ELYC"/>
    <property type="match status" value="1"/>
</dbReference>
<keyword evidence="4" id="KW-1185">Reference proteome</keyword>
<reference evidence="3 4" key="1">
    <citation type="submission" date="2023-10" db="EMBL/GenBank/DDBJ databases">
        <title>Development of a sustainable strategy for remediation of hydrocarbon-contaminated territories based on the waste exchange concept.</title>
        <authorList>
            <person name="Krivoruchko A."/>
        </authorList>
    </citation>
    <scope>NUCLEOTIDE SEQUENCE [LARGE SCALE GENOMIC DNA]</scope>
    <source>
        <strain evidence="3 4">IEGM 1322</strain>
    </source>
</reference>
<dbReference type="InterPro" id="IPR051599">
    <property type="entry name" value="Cell_Envelope_Assoc"/>
</dbReference>
<sequence length="340" mass="35882">MLLLALAVVLVLTSFVRIRRDPRRLSNGLTVIAALAALAIGSLSLLHRLDARVEAILVVAVLSAILLTAIGLVGAAAINGLVVIRREGLRLSTALPLALAVAVTLGVGLFVAVAAVLETHTLPLWLLAAVWTGVLFSVCLGVQLAAFSVHALIYGHLEPPKGSSAVVALGCGLGSGGTVTPLLESRLNRALDVYNAEVASGHRPALVVSGGQGSDEETAEATAMKKYLVGRGVSEKLILAEARSRNTRENLTMTRDLLESSDLRSEPMIVVTSNFHVLRTAAFTRDLGLDAHVTGADTARFYAPTAFLREFVAILHRYRKPNIALLVGIASIVVILQHVN</sequence>
<organism evidence="3 4">
    <name type="scientific">Rhodococcus cercidiphylli</name>
    <dbReference type="NCBI Taxonomy" id="489916"/>
    <lineage>
        <taxon>Bacteria</taxon>
        <taxon>Bacillati</taxon>
        <taxon>Actinomycetota</taxon>
        <taxon>Actinomycetes</taxon>
        <taxon>Mycobacteriales</taxon>
        <taxon>Nocardiaceae</taxon>
        <taxon>Rhodococcus</taxon>
    </lineage>
</organism>
<proteinExistence type="predicted"/>
<dbReference type="RefSeq" id="WP_317547883.1">
    <property type="nucleotide sequence ID" value="NZ_JAWLKE010000003.1"/>
</dbReference>
<feature type="domain" description="DUF218" evidence="2">
    <location>
        <begin position="165"/>
        <end position="312"/>
    </location>
</feature>
<feature type="transmembrane region" description="Helical" evidence="1">
    <location>
        <begin position="323"/>
        <end position="339"/>
    </location>
</feature>
<accession>A0ABU4AW01</accession>
<dbReference type="InterPro" id="IPR014729">
    <property type="entry name" value="Rossmann-like_a/b/a_fold"/>
</dbReference>
<dbReference type="Gene3D" id="3.40.50.620">
    <property type="entry name" value="HUPs"/>
    <property type="match status" value="1"/>
</dbReference>
<feature type="transmembrane region" description="Helical" evidence="1">
    <location>
        <begin position="55"/>
        <end position="82"/>
    </location>
</feature>
<dbReference type="PANTHER" id="PTHR30336">
    <property type="entry name" value="INNER MEMBRANE PROTEIN, PROBABLE PERMEASE"/>
    <property type="match status" value="1"/>
</dbReference>
<feature type="transmembrane region" description="Helical" evidence="1">
    <location>
        <begin position="124"/>
        <end position="153"/>
    </location>
</feature>
<dbReference type="InterPro" id="IPR003848">
    <property type="entry name" value="DUF218"/>
</dbReference>
<evidence type="ECO:0000313" key="4">
    <source>
        <dbReference type="Proteomes" id="UP001185899"/>
    </source>
</evidence>
<feature type="transmembrane region" description="Helical" evidence="1">
    <location>
        <begin position="28"/>
        <end position="46"/>
    </location>
</feature>
<name>A0ABU4AW01_9NOCA</name>
<keyword evidence="1" id="KW-0472">Membrane</keyword>
<dbReference type="CDD" id="cd06259">
    <property type="entry name" value="YdcF-like"/>
    <property type="match status" value="1"/>
</dbReference>
<dbReference type="EMBL" id="JAWLKE010000003">
    <property type="protein sequence ID" value="MDV6230421.1"/>
    <property type="molecule type" value="Genomic_DNA"/>
</dbReference>
<comment type="caution">
    <text evidence="3">The sequence shown here is derived from an EMBL/GenBank/DDBJ whole genome shotgun (WGS) entry which is preliminary data.</text>
</comment>
<evidence type="ECO:0000256" key="1">
    <source>
        <dbReference type="SAM" id="Phobius"/>
    </source>
</evidence>
<dbReference type="Proteomes" id="UP001185899">
    <property type="component" value="Unassembled WGS sequence"/>
</dbReference>
<evidence type="ECO:0000313" key="3">
    <source>
        <dbReference type="EMBL" id="MDV6230421.1"/>
    </source>
</evidence>
<gene>
    <name evidence="3" type="ORF">R3P95_07670</name>
</gene>